<dbReference type="Pfam" id="PF01996">
    <property type="entry name" value="F420_ligase"/>
    <property type="match status" value="1"/>
</dbReference>
<dbReference type="GO" id="GO:0052618">
    <property type="term" value="F:coenzyme F420-0:L-glutamate ligase activity"/>
    <property type="evidence" value="ECO:0007669"/>
    <property type="project" value="TreeGrafter"/>
</dbReference>
<comment type="caution">
    <text evidence="10">The sequence shown here is derived from an EMBL/GenBank/DDBJ whole genome shotgun (WGS) entry which is preliminary data.</text>
</comment>
<keyword evidence="3" id="KW-0547">Nucleotide-binding</keyword>
<evidence type="ECO:0000256" key="3">
    <source>
        <dbReference type="ARBA" id="ARBA00022741"/>
    </source>
</evidence>
<evidence type="ECO:0000256" key="8">
    <source>
        <dbReference type="SAM" id="MobiDB-lite"/>
    </source>
</evidence>
<dbReference type="Gene3D" id="3.90.1660.10">
    <property type="entry name" value="CofE-like domain"/>
    <property type="match status" value="1"/>
</dbReference>
<sequence>MATPHQVSMYGLREFPWVRAGDRLSELIPQAIQRNGLTLESDDVVVVAQKIVSKAEGRLVKLSGVEPTREALDVARRSNKDPRLVQLILQESGSLLRVVPGLVVAVHRRGWVLANAGIDQSNLEDNADGEWALLLPEDPDASAQRLRFELWETCGVEAGVIVNDTFGRPWREGVTGTAIGVAGWPALIDRRGARDLFDRPMSQTVVAHADELAAAASFVQGQADEGRPVVLIRGVRPRSPNGSGRDLVRRPEQDLFR</sequence>
<dbReference type="Proteomes" id="UP000295341">
    <property type="component" value="Unassembled WGS sequence"/>
</dbReference>
<evidence type="ECO:0000256" key="1">
    <source>
        <dbReference type="ARBA" id="ARBA00022598"/>
    </source>
</evidence>
<keyword evidence="1 10" id="KW-0436">Ligase</keyword>
<dbReference type="RefSeq" id="WP_133883623.1">
    <property type="nucleotide sequence ID" value="NZ_MWIN01000003.1"/>
</dbReference>
<evidence type="ECO:0000256" key="7">
    <source>
        <dbReference type="ARBA" id="ARBA00023211"/>
    </source>
</evidence>
<protein>
    <submittedName>
        <fullName evidence="10">Coenzyme F420-0 gamma-glutamyl ligase</fullName>
    </submittedName>
</protein>
<keyword evidence="4" id="KW-0460">Magnesium</keyword>
<dbReference type="GO" id="GO:0005525">
    <property type="term" value="F:GTP binding"/>
    <property type="evidence" value="ECO:0007669"/>
    <property type="project" value="UniProtKB-KW"/>
</dbReference>
<evidence type="ECO:0000256" key="4">
    <source>
        <dbReference type="ARBA" id="ARBA00022842"/>
    </source>
</evidence>
<feature type="region of interest" description="Disordered" evidence="8">
    <location>
        <begin position="235"/>
        <end position="257"/>
    </location>
</feature>
<accession>A0A4R7NT05</accession>
<dbReference type="GO" id="GO:0046872">
    <property type="term" value="F:metal ion binding"/>
    <property type="evidence" value="ECO:0007669"/>
    <property type="project" value="UniProtKB-KW"/>
</dbReference>
<proteinExistence type="predicted"/>
<feature type="domain" description="Coenzyme F420:L-glutamate ligase-like" evidence="9">
    <location>
        <begin position="15"/>
        <end position="234"/>
    </location>
</feature>
<organism evidence="10 11">
    <name type="scientific">Panacagrimonas perspica</name>
    <dbReference type="NCBI Taxonomy" id="381431"/>
    <lineage>
        <taxon>Bacteria</taxon>
        <taxon>Pseudomonadati</taxon>
        <taxon>Pseudomonadota</taxon>
        <taxon>Gammaproteobacteria</taxon>
        <taxon>Nevskiales</taxon>
        <taxon>Nevskiaceae</taxon>
        <taxon>Panacagrimonas</taxon>
    </lineage>
</organism>
<dbReference type="EMBL" id="SOBT01000012">
    <property type="protein sequence ID" value="TDU24204.1"/>
    <property type="molecule type" value="Genomic_DNA"/>
</dbReference>
<evidence type="ECO:0000259" key="9">
    <source>
        <dbReference type="Pfam" id="PF01996"/>
    </source>
</evidence>
<keyword evidence="7" id="KW-0464">Manganese</keyword>
<dbReference type="InterPro" id="IPR002847">
    <property type="entry name" value="F420-0_gamma-glut_ligase-dom"/>
</dbReference>
<feature type="compositionally biased region" description="Basic and acidic residues" evidence="8">
    <location>
        <begin position="246"/>
        <end position="257"/>
    </location>
</feature>
<dbReference type="PANTHER" id="PTHR47917:SF1">
    <property type="entry name" value="COENZYME F420:L-GLUTAMATE LIGASE"/>
    <property type="match status" value="1"/>
</dbReference>
<evidence type="ECO:0000313" key="11">
    <source>
        <dbReference type="Proteomes" id="UP000295341"/>
    </source>
</evidence>
<evidence type="ECO:0000256" key="6">
    <source>
        <dbReference type="ARBA" id="ARBA00023134"/>
    </source>
</evidence>
<dbReference type="PANTHER" id="PTHR47917">
    <property type="match status" value="1"/>
</dbReference>
<dbReference type="InterPro" id="IPR008225">
    <property type="entry name" value="F420-0_g-glutamyl_ligase"/>
</dbReference>
<evidence type="ECO:0000313" key="10">
    <source>
        <dbReference type="EMBL" id="TDU24204.1"/>
    </source>
</evidence>
<dbReference type="NCBIfam" id="TIGR01916">
    <property type="entry name" value="F420_cofE"/>
    <property type="match status" value="1"/>
</dbReference>
<name>A0A4R7NT05_9GAMM</name>
<reference evidence="10 11" key="1">
    <citation type="submission" date="2019-03" db="EMBL/GenBank/DDBJ databases">
        <title>Genomic Encyclopedia of Type Strains, Phase IV (KMG-IV): sequencing the most valuable type-strain genomes for metagenomic binning, comparative biology and taxonomic classification.</title>
        <authorList>
            <person name="Goeker M."/>
        </authorList>
    </citation>
    <scope>NUCLEOTIDE SEQUENCE [LARGE SCALE GENOMIC DNA]</scope>
    <source>
        <strain evidence="10 11">DSM 26377</strain>
    </source>
</reference>
<dbReference type="OrthoDB" id="9788295at2"/>
<evidence type="ECO:0000256" key="5">
    <source>
        <dbReference type="ARBA" id="ARBA00022958"/>
    </source>
</evidence>
<keyword evidence="11" id="KW-1185">Reference proteome</keyword>
<dbReference type="SUPFAM" id="SSF144010">
    <property type="entry name" value="CofE-like"/>
    <property type="match status" value="1"/>
</dbReference>
<keyword evidence="5" id="KW-0630">Potassium</keyword>
<keyword evidence="6" id="KW-0342">GTP-binding</keyword>
<gene>
    <name evidence="10" type="ORF">DFR24_4469</name>
</gene>
<evidence type="ECO:0000256" key="2">
    <source>
        <dbReference type="ARBA" id="ARBA00022723"/>
    </source>
</evidence>
<dbReference type="Gene3D" id="3.30.1330.100">
    <property type="entry name" value="CofE-like"/>
    <property type="match status" value="1"/>
</dbReference>
<keyword evidence="2" id="KW-0479">Metal-binding</keyword>
<dbReference type="AlphaFoldDB" id="A0A4R7NT05"/>